<sequence>MTDRGITEQLITASKAVAKQIPFTTAAANLSETFSQLRQQAKKLATRLDAASHTASLAATVRIKTTGATAGVLADMLGNLAEEARRYAAIADERYTAGMTGERIYESVRTSIPSKG</sequence>
<dbReference type="InterPro" id="IPR019659">
    <property type="entry name" value="DUF2514"/>
</dbReference>
<dbReference type="Proteomes" id="UP001249822">
    <property type="component" value="Unassembled WGS sequence"/>
</dbReference>
<comment type="caution">
    <text evidence="1">The sequence shown here is derived from an EMBL/GenBank/DDBJ whole genome shotgun (WGS) entry which is preliminary data.</text>
</comment>
<protein>
    <submittedName>
        <fullName evidence="1">DUF2514 family protein</fullName>
    </submittedName>
</protein>
<reference evidence="1" key="2">
    <citation type="submission" date="2023-01" db="EMBL/GenBank/DDBJ databases">
        <authorList>
            <person name="Du H."/>
            <person name="Wan W."/>
        </authorList>
    </citation>
    <scope>NUCLEOTIDE SEQUENCE</scope>
    <source>
        <strain evidence="1">HD1688</strain>
    </source>
</reference>
<gene>
    <name evidence="1" type="ORF">PTQ40_03865</name>
</gene>
<proteinExistence type="predicted"/>
<evidence type="ECO:0000313" key="2">
    <source>
        <dbReference type="Proteomes" id="UP001249822"/>
    </source>
</evidence>
<dbReference type="Pfam" id="PF10721">
    <property type="entry name" value="DUF2514"/>
    <property type="match status" value="1"/>
</dbReference>
<dbReference type="EMBL" id="JAQSKY010000003">
    <property type="protein sequence ID" value="MDS7898120.1"/>
    <property type="molecule type" value="Genomic_DNA"/>
</dbReference>
<name>A0AB35PRR0_9ENTR</name>
<evidence type="ECO:0000313" key="1">
    <source>
        <dbReference type="EMBL" id="MDS7898120.1"/>
    </source>
</evidence>
<organism evidence="1 2">
    <name type="scientific">Klebsiella michiganensis</name>
    <dbReference type="NCBI Taxonomy" id="1134687"/>
    <lineage>
        <taxon>Bacteria</taxon>
        <taxon>Pseudomonadati</taxon>
        <taxon>Pseudomonadota</taxon>
        <taxon>Gammaproteobacteria</taxon>
        <taxon>Enterobacterales</taxon>
        <taxon>Enterobacteriaceae</taxon>
        <taxon>Klebsiella/Raoultella group</taxon>
        <taxon>Klebsiella</taxon>
    </lineage>
</organism>
<dbReference type="AlphaFoldDB" id="A0AB35PRR0"/>
<accession>A0AB35PRR0</accession>
<reference evidence="1" key="1">
    <citation type="journal article" date="2023" name="Front. Microbiol.">
        <title>Genomic characterization of carbapenem-resistant Klebsiella oxytoca complex in China: a multi-center study.</title>
        <authorList>
            <person name="Wan W."/>
            <person name="Yang X."/>
            <person name="Yu H."/>
            <person name="Wang M."/>
            <person name="Jia W."/>
            <person name="Huang B."/>
            <person name="Qu F."/>
            <person name="Shan B."/>
            <person name="Tang Y.W."/>
            <person name="Chen L."/>
            <person name="Du H."/>
        </authorList>
    </citation>
    <scope>NUCLEOTIDE SEQUENCE</scope>
    <source>
        <strain evidence="1">HD1688</strain>
    </source>
</reference>